<evidence type="ECO:0000313" key="3">
    <source>
        <dbReference type="Proteomes" id="UP000619244"/>
    </source>
</evidence>
<dbReference type="AlphaFoldDB" id="A0A918NP14"/>
<organism evidence="2 3">
    <name type="scientific">Streptomyces minutiscleroticus</name>
    <dbReference type="NCBI Taxonomy" id="68238"/>
    <lineage>
        <taxon>Bacteria</taxon>
        <taxon>Bacillati</taxon>
        <taxon>Actinomycetota</taxon>
        <taxon>Actinomycetes</taxon>
        <taxon>Kitasatosporales</taxon>
        <taxon>Streptomycetaceae</taxon>
        <taxon>Streptomyces</taxon>
    </lineage>
</organism>
<dbReference type="Proteomes" id="UP000619244">
    <property type="component" value="Unassembled WGS sequence"/>
</dbReference>
<reference evidence="2" key="2">
    <citation type="submission" date="2020-09" db="EMBL/GenBank/DDBJ databases">
        <authorList>
            <person name="Sun Q."/>
            <person name="Ohkuma M."/>
        </authorList>
    </citation>
    <scope>NUCLEOTIDE SEQUENCE</scope>
    <source>
        <strain evidence="2">JCM 4790</strain>
    </source>
</reference>
<gene>
    <name evidence="2" type="ORF">GCM10010358_42320</name>
</gene>
<evidence type="ECO:0000313" key="2">
    <source>
        <dbReference type="EMBL" id="GGX83525.1"/>
    </source>
</evidence>
<feature type="region of interest" description="Disordered" evidence="1">
    <location>
        <begin position="1"/>
        <end position="57"/>
    </location>
</feature>
<proteinExistence type="predicted"/>
<comment type="caution">
    <text evidence="2">The sequence shown here is derived from an EMBL/GenBank/DDBJ whole genome shotgun (WGS) entry which is preliminary data.</text>
</comment>
<feature type="compositionally biased region" description="Acidic residues" evidence="1">
    <location>
        <begin position="14"/>
        <end position="23"/>
    </location>
</feature>
<accession>A0A918NP14</accession>
<evidence type="ECO:0000256" key="1">
    <source>
        <dbReference type="SAM" id="MobiDB-lite"/>
    </source>
</evidence>
<reference evidence="2" key="1">
    <citation type="journal article" date="2014" name="Int. J. Syst. Evol. Microbiol.">
        <title>Complete genome sequence of Corynebacterium casei LMG S-19264T (=DSM 44701T), isolated from a smear-ripened cheese.</title>
        <authorList>
            <consortium name="US DOE Joint Genome Institute (JGI-PGF)"/>
            <person name="Walter F."/>
            <person name="Albersmeier A."/>
            <person name="Kalinowski J."/>
            <person name="Ruckert C."/>
        </authorList>
    </citation>
    <scope>NUCLEOTIDE SEQUENCE</scope>
    <source>
        <strain evidence="2">JCM 4790</strain>
    </source>
</reference>
<protein>
    <submittedName>
        <fullName evidence="2">Uncharacterized protein</fullName>
    </submittedName>
</protein>
<dbReference type="EMBL" id="BMVU01000020">
    <property type="protein sequence ID" value="GGX83525.1"/>
    <property type="molecule type" value="Genomic_DNA"/>
</dbReference>
<sequence>MLPHALPDQPGAADLEEGGEDEQGGGTGDEHGGSLARRRAAADDGATGRHRHLMEGACRARHVGYIR</sequence>
<keyword evidence="3" id="KW-1185">Reference proteome</keyword>
<name>A0A918NP14_9ACTN</name>